<reference evidence="5" key="1">
    <citation type="submission" date="2023-04" db="EMBL/GenBank/DDBJ databases">
        <title>Black Yeasts Isolated from many extreme environments.</title>
        <authorList>
            <person name="Coleine C."/>
            <person name="Stajich J.E."/>
            <person name="Selbmann L."/>
        </authorList>
    </citation>
    <scope>NUCLEOTIDE SEQUENCE</scope>
    <source>
        <strain evidence="5">CCFEE 5312</strain>
    </source>
</reference>
<feature type="domain" description="NDT80" evidence="4">
    <location>
        <begin position="68"/>
        <end position="369"/>
    </location>
</feature>
<evidence type="ECO:0000313" key="5">
    <source>
        <dbReference type="EMBL" id="KAK3051778.1"/>
    </source>
</evidence>
<organism evidence="5 6">
    <name type="scientific">Extremus antarcticus</name>
    <dbReference type="NCBI Taxonomy" id="702011"/>
    <lineage>
        <taxon>Eukaryota</taxon>
        <taxon>Fungi</taxon>
        <taxon>Dikarya</taxon>
        <taxon>Ascomycota</taxon>
        <taxon>Pezizomycotina</taxon>
        <taxon>Dothideomycetes</taxon>
        <taxon>Dothideomycetidae</taxon>
        <taxon>Mycosphaerellales</taxon>
        <taxon>Extremaceae</taxon>
        <taxon>Extremus</taxon>
    </lineage>
</organism>
<feature type="DNA-binding region" description="NDT80" evidence="2">
    <location>
        <begin position="68"/>
        <end position="369"/>
    </location>
</feature>
<dbReference type="GO" id="GO:0051321">
    <property type="term" value="P:meiotic cell cycle"/>
    <property type="evidence" value="ECO:0007669"/>
    <property type="project" value="TreeGrafter"/>
</dbReference>
<dbReference type="InterPro" id="IPR052605">
    <property type="entry name" value="Fungal_trans_regulator"/>
</dbReference>
<evidence type="ECO:0000256" key="1">
    <source>
        <dbReference type="ARBA" id="ARBA00023125"/>
    </source>
</evidence>
<comment type="caution">
    <text evidence="5">The sequence shown here is derived from an EMBL/GenBank/DDBJ whole genome shotgun (WGS) entry which is preliminary data.</text>
</comment>
<dbReference type="PROSITE" id="PS51517">
    <property type="entry name" value="NDT80"/>
    <property type="match status" value="1"/>
</dbReference>
<dbReference type="PANTHER" id="PTHR35144:SF2">
    <property type="entry name" value="MEIOSIS-SPECIFIC TRANSCRIPTION FACTOR NDT80"/>
    <property type="match status" value="1"/>
</dbReference>
<feature type="region of interest" description="Disordered" evidence="3">
    <location>
        <begin position="422"/>
        <end position="442"/>
    </location>
</feature>
<dbReference type="PANTHER" id="PTHR35144">
    <property type="entry name" value="MEIOSIS-SPECIFIC TRANSCRIPTION FACTOR NDT80"/>
    <property type="match status" value="1"/>
</dbReference>
<sequence>MRTLQETITSMPLHPVGFHSIRSPIPGIAYANDRDFSTHPGTFSRAHFSPGSYTSYSDTPRTVAPLAGLPFSHHPTTYLPPPMATTPSPQGSGGESDCARFPFPHLEGFLTLVCNGQIVTIDISAKVDKGFFPAKEDNKWTCYRRNYFGVTCSYTLHPNINNGQLFLRGRRSAGGDERVKAIAVNVEARVDGSQGKKIELIQHTPRRDAGEKWEVSFVKLAPQPPGRQDHMPGPGGYGMAMGGFHATGAGPMPELPFQVIPGEVINPHSSAGQQQNQGTNNNGYGSPGSPIPVHGPQHVTTFDRIQFKQATANNGKRRASQQYFVLDVQVYVDVRQNVTDDPSWVKVASRTSDKVVVRGRSPSHYQGEATHNGGRNNGGNGNSSYPTQAGPSYSAHNTGGFRAANSYAGPSSYGGSYGGGHYAVASHDSPESPDSVEGGASDEDQQLDVAMREADRDNITDAGGYSYHPGAIYEGAIPHLPLPKVEGSGPRFSTEPGRYAVSQMPQLIGEYPEATPGPQWQQLSHNGRYQGYDTSRGFFPDMGPSAGSGYQ</sequence>
<dbReference type="GO" id="GO:0003677">
    <property type="term" value="F:DNA binding"/>
    <property type="evidence" value="ECO:0007669"/>
    <property type="project" value="UniProtKB-KW"/>
</dbReference>
<evidence type="ECO:0000256" key="3">
    <source>
        <dbReference type="SAM" id="MobiDB-lite"/>
    </source>
</evidence>
<dbReference type="GO" id="GO:0000228">
    <property type="term" value="C:nuclear chromosome"/>
    <property type="evidence" value="ECO:0007669"/>
    <property type="project" value="TreeGrafter"/>
</dbReference>
<dbReference type="InterPro" id="IPR024061">
    <property type="entry name" value="NDT80_DNA-bd_dom"/>
</dbReference>
<keyword evidence="6" id="KW-1185">Reference proteome</keyword>
<dbReference type="GO" id="GO:0045944">
    <property type="term" value="P:positive regulation of transcription by RNA polymerase II"/>
    <property type="evidence" value="ECO:0007669"/>
    <property type="project" value="TreeGrafter"/>
</dbReference>
<dbReference type="Pfam" id="PF05224">
    <property type="entry name" value="NDT80_PhoG"/>
    <property type="match status" value="1"/>
</dbReference>
<feature type="compositionally biased region" description="Polar residues" evidence="3">
    <location>
        <begin position="383"/>
        <end position="397"/>
    </location>
</feature>
<dbReference type="SUPFAM" id="SSF49417">
    <property type="entry name" value="p53-like transcription factors"/>
    <property type="match status" value="1"/>
</dbReference>
<evidence type="ECO:0000256" key="2">
    <source>
        <dbReference type="PROSITE-ProRule" id="PRU00850"/>
    </source>
</evidence>
<evidence type="ECO:0000259" key="4">
    <source>
        <dbReference type="PROSITE" id="PS51517"/>
    </source>
</evidence>
<gene>
    <name evidence="5" type="ORF">LTR09_007078</name>
</gene>
<protein>
    <recommendedName>
        <fullName evidence="4">NDT80 domain-containing protein</fullName>
    </recommendedName>
</protein>
<dbReference type="InterPro" id="IPR037141">
    <property type="entry name" value="NDT80_DNA-bd_dom_sf"/>
</dbReference>
<feature type="region of interest" description="Disordered" evidence="3">
    <location>
        <begin position="355"/>
        <end position="397"/>
    </location>
</feature>
<dbReference type="InterPro" id="IPR008967">
    <property type="entry name" value="p53-like_TF_DNA-bd_sf"/>
</dbReference>
<dbReference type="AlphaFoldDB" id="A0AAJ0DDE8"/>
<accession>A0AAJ0DDE8</accession>
<dbReference type="Proteomes" id="UP001271007">
    <property type="component" value="Unassembled WGS sequence"/>
</dbReference>
<proteinExistence type="predicted"/>
<feature type="region of interest" description="Disordered" evidence="3">
    <location>
        <begin position="264"/>
        <end position="290"/>
    </location>
</feature>
<feature type="compositionally biased region" description="Polar residues" evidence="3">
    <location>
        <begin position="518"/>
        <end position="527"/>
    </location>
</feature>
<evidence type="ECO:0000313" key="6">
    <source>
        <dbReference type="Proteomes" id="UP001271007"/>
    </source>
</evidence>
<feature type="region of interest" description="Disordered" evidence="3">
    <location>
        <begin position="513"/>
        <end position="551"/>
    </location>
</feature>
<dbReference type="GO" id="GO:0003700">
    <property type="term" value="F:DNA-binding transcription factor activity"/>
    <property type="evidence" value="ECO:0007669"/>
    <property type="project" value="UniProtKB-UniRule"/>
</dbReference>
<feature type="compositionally biased region" description="Low complexity" evidence="3">
    <location>
        <begin position="272"/>
        <end position="284"/>
    </location>
</feature>
<keyword evidence="1 2" id="KW-0238">DNA-binding</keyword>
<dbReference type="EMBL" id="JAWDJX010000024">
    <property type="protein sequence ID" value="KAK3051778.1"/>
    <property type="molecule type" value="Genomic_DNA"/>
</dbReference>
<name>A0AAJ0DDE8_9PEZI</name>
<dbReference type="Gene3D" id="2.60.40.1390">
    <property type="entry name" value="NDT80 DNA-binding domain"/>
    <property type="match status" value="1"/>
</dbReference>